<accession>A0A8J3QX55</accession>
<reference evidence="2" key="1">
    <citation type="submission" date="2021-01" db="EMBL/GenBank/DDBJ databases">
        <title>Whole genome shotgun sequence of Rugosimonospora africana NBRC 104875.</title>
        <authorList>
            <person name="Komaki H."/>
            <person name="Tamura T."/>
        </authorList>
    </citation>
    <scope>NUCLEOTIDE SEQUENCE</scope>
    <source>
        <strain evidence="2">NBRC 104875</strain>
    </source>
</reference>
<sequence>MRERQGRGRGSLGIVVLVLLLVVCVGGIAGRLPLWASLIAGATGVLLVLLEVRRAVAQGQPARAAASAFMDDLVAGQVNAAAYPRHDTQVSDTGTLVIQGLTDEGRQISEYHIQGATIISLGRPRAEVTGWARLSTSDLVPFSLLLSRQADAGWRVVGVSAEPQR</sequence>
<protein>
    <submittedName>
        <fullName evidence="2">Uncharacterized protein</fullName>
    </submittedName>
</protein>
<keyword evidence="1" id="KW-0472">Membrane</keyword>
<comment type="caution">
    <text evidence="2">The sequence shown here is derived from an EMBL/GenBank/DDBJ whole genome shotgun (WGS) entry which is preliminary data.</text>
</comment>
<evidence type="ECO:0000313" key="2">
    <source>
        <dbReference type="EMBL" id="GIH18513.1"/>
    </source>
</evidence>
<keyword evidence="3" id="KW-1185">Reference proteome</keyword>
<dbReference type="RefSeq" id="WP_203922014.1">
    <property type="nucleotide sequence ID" value="NZ_BONZ01000067.1"/>
</dbReference>
<dbReference type="Proteomes" id="UP000642748">
    <property type="component" value="Unassembled WGS sequence"/>
</dbReference>
<feature type="transmembrane region" description="Helical" evidence="1">
    <location>
        <begin position="12"/>
        <end position="29"/>
    </location>
</feature>
<dbReference type="EMBL" id="BONZ01000067">
    <property type="protein sequence ID" value="GIH18513.1"/>
    <property type="molecule type" value="Genomic_DNA"/>
</dbReference>
<gene>
    <name evidence="2" type="ORF">Raf01_66850</name>
</gene>
<organism evidence="2 3">
    <name type="scientific">Rugosimonospora africana</name>
    <dbReference type="NCBI Taxonomy" id="556532"/>
    <lineage>
        <taxon>Bacteria</taxon>
        <taxon>Bacillati</taxon>
        <taxon>Actinomycetota</taxon>
        <taxon>Actinomycetes</taxon>
        <taxon>Micromonosporales</taxon>
        <taxon>Micromonosporaceae</taxon>
        <taxon>Rugosimonospora</taxon>
    </lineage>
</organism>
<feature type="transmembrane region" description="Helical" evidence="1">
    <location>
        <begin position="35"/>
        <end position="52"/>
    </location>
</feature>
<keyword evidence="1" id="KW-1133">Transmembrane helix</keyword>
<evidence type="ECO:0000313" key="3">
    <source>
        <dbReference type="Proteomes" id="UP000642748"/>
    </source>
</evidence>
<name>A0A8J3QX55_9ACTN</name>
<keyword evidence="1" id="KW-0812">Transmembrane</keyword>
<dbReference type="AlphaFoldDB" id="A0A8J3QX55"/>
<proteinExistence type="predicted"/>
<evidence type="ECO:0000256" key="1">
    <source>
        <dbReference type="SAM" id="Phobius"/>
    </source>
</evidence>